<dbReference type="SUPFAM" id="SSF53383">
    <property type="entry name" value="PLP-dependent transferases"/>
    <property type="match status" value="1"/>
</dbReference>
<comment type="subunit">
    <text evidence="3 7">Homodimer.</text>
</comment>
<dbReference type="InterPro" id="IPR004838">
    <property type="entry name" value="NHTrfase_class1_PyrdxlP-BS"/>
</dbReference>
<dbReference type="EMBL" id="BLKI01000126">
    <property type="protein sequence ID" value="GFF93899.1"/>
    <property type="molecule type" value="Genomic_DNA"/>
</dbReference>
<dbReference type="CDD" id="cd00609">
    <property type="entry name" value="AAT_like"/>
    <property type="match status" value="1"/>
</dbReference>
<dbReference type="PRINTS" id="PR00799">
    <property type="entry name" value="TRANSAMINASE"/>
</dbReference>
<keyword evidence="4 7" id="KW-0032">Aminotransferase</keyword>
<dbReference type="EMBL" id="JAAAPU010000130">
    <property type="protein sequence ID" value="KAF4201691.1"/>
    <property type="molecule type" value="Genomic_DNA"/>
</dbReference>
<dbReference type="GO" id="GO:0030170">
    <property type="term" value="F:pyridoxal phosphate binding"/>
    <property type="evidence" value="ECO:0007669"/>
    <property type="project" value="InterPro"/>
</dbReference>
<dbReference type="PANTHER" id="PTHR11879">
    <property type="entry name" value="ASPARTATE AMINOTRANSFERASE"/>
    <property type="match status" value="1"/>
</dbReference>
<name>A0AAN5YI05_ASPLE</name>
<comment type="similarity">
    <text evidence="2">Belongs to the class-I pyridoxal-phosphate-dependent aminotransferase family.</text>
</comment>
<comment type="caution">
    <text evidence="10">The sequence shown here is derived from an EMBL/GenBank/DDBJ whole genome shotgun (WGS) entry which is preliminary data.</text>
</comment>
<evidence type="ECO:0000256" key="6">
    <source>
        <dbReference type="ARBA" id="ARBA00022898"/>
    </source>
</evidence>
<dbReference type="Proteomes" id="UP000649114">
    <property type="component" value="Unassembled WGS sequence"/>
</dbReference>
<comment type="miscellaneous">
    <text evidence="7">In eukaryotes there are cytoplasmic, mitochondrial and chloroplastic isozymes.</text>
</comment>
<dbReference type="Gene3D" id="3.90.1150.10">
    <property type="entry name" value="Aspartate Aminotransferase, domain 1"/>
    <property type="match status" value="1"/>
</dbReference>
<gene>
    <name evidence="10" type="ORF">CNMCM8927_001235</name>
    <name evidence="9" type="ORF">IFM60648_10238</name>
</gene>
<keyword evidence="6" id="KW-0663">Pyridoxal phosphate</keyword>
<evidence type="ECO:0000256" key="4">
    <source>
        <dbReference type="ARBA" id="ARBA00022576"/>
    </source>
</evidence>
<evidence type="ECO:0000259" key="8">
    <source>
        <dbReference type="Pfam" id="PF00155"/>
    </source>
</evidence>
<keyword evidence="5 7" id="KW-0808">Transferase</keyword>
<dbReference type="InterPro" id="IPR004839">
    <property type="entry name" value="Aminotransferase_I/II_large"/>
</dbReference>
<dbReference type="GO" id="GO:0004069">
    <property type="term" value="F:L-aspartate:2-oxoglutarate aminotransferase activity"/>
    <property type="evidence" value="ECO:0007669"/>
    <property type="project" value="UniProtKB-EC"/>
</dbReference>
<evidence type="ECO:0000256" key="2">
    <source>
        <dbReference type="ARBA" id="ARBA00007441"/>
    </source>
</evidence>
<dbReference type="InterPro" id="IPR000796">
    <property type="entry name" value="Asp_trans"/>
</dbReference>
<evidence type="ECO:0000313" key="10">
    <source>
        <dbReference type="EMBL" id="KAF4201691.1"/>
    </source>
</evidence>
<dbReference type="InterPro" id="IPR015421">
    <property type="entry name" value="PyrdxlP-dep_Trfase_major"/>
</dbReference>
<dbReference type="EC" id="2.6.1.1" evidence="7"/>
<comment type="catalytic activity">
    <reaction evidence="7">
        <text>L-aspartate + 2-oxoglutarate = oxaloacetate + L-glutamate</text>
        <dbReference type="Rhea" id="RHEA:21824"/>
        <dbReference type="ChEBI" id="CHEBI:16452"/>
        <dbReference type="ChEBI" id="CHEBI:16810"/>
        <dbReference type="ChEBI" id="CHEBI:29985"/>
        <dbReference type="ChEBI" id="CHEBI:29991"/>
        <dbReference type="EC" id="2.6.1.1"/>
    </reaction>
</comment>
<dbReference type="GO" id="GO:0005829">
    <property type="term" value="C:cytosol"/>
    <property type="evidence" value="ECO:0007669"/>
    <property type="project" value="TreeGrafter"/>
</dbReference>
<dbReference type="GO" id="GO:0006532">
    <property type="term" value="P:aspartate biosynthetic process"/>
    <property type="evidence" value="ECO:0007669"/>
    <property type="project" value="TreeGrafter"/>
</dbReference>
<dbReference type="Proteomes" id="UP000465220">
    <property type="component" value="Unassembled WGS sequence"/>
</dbReference>
<feature type="domain" description="Aminotransferase class I/classII large" evidence="8">
    <location>
        <begin position="34"/>
        <end position="405"/>
    </location>
</feature>
<accession>A0AAN5YI05</accession>
<dbReference type="InterPro" id="IPR015424">
    <property type="entry name" value="PyrdxlP-dep_Trfase"/>
</dbReference>
<evidence type="ECO:0000256" key="7">
    <source>
        <dbReference type="RuleBase" id="RU000480"/>
    </source>
</evidence>
<protein>
    <recommendedName>
        <fullName evidence="7">Aspartate aminotransferase</fullName>
        <ecNumber evidence="7">2.6.1.1</ecNumber>
    </recommendedName>
</protein>
<dbReference type="PROSITE" id="PS00105">
    <property type="entry name" value="AA_TRANSFER_CLASS_1"/>
    <property type="match status" value="1"/>
</dbReference>
<dbReference type="Pfam" id="PF00155">
    <property type="entry name" value="Aminotran_1_2"/>
    <property type="match status" value="1"/>
</dbReference>
<proteinExistence type="inferred from homology"/>
<dbReference type="AlphaFoldDB" id="A0AAN5YI05"/>
<sequence length="425" mass="47555">MTETPFHDLSDPELESLNTLQALFNQDQSPLKADLMCGVYRTDEGKPFVLPAVKQARELLYNDPLWDHEYPPSHIGTQHFRDLTSRLILGGESSNIKDKCIVTIQTLGGSGACHMGAVFLDRHYSPWKKGAPKRVYIPKETWTNHPNVFRYLNIAVSNLPYYSPKSGAVAFSELKDALNQIPNQSVVVLQVAANNPTGCDLSQEQWNSLVDDFRRKGHFAFFDAAYLGFASGDYDRDSAPLRLFVEKGIPMLCATSYGKTFGIYGERIGSLSIPLPTADLAKKTEKHMKLLARAETGAMPVFGSKLVESILGFENLAKEWKSNLQTMAAELKRRRLHLRTLLEELDTPRDWSFLTTQAGMFSYTGLSSGQIDMLRESFHVYLQDTGRLSIAGLTKSNISHVARSIDAVVRHSQFSESTDTKVIQQ</sequence>
<evidence type="ECO:0000256" key="5">
    <source>
        <dbReference type="ARBA" id="ARBA00022679"/>
    </source>
</evidence>
<evidence type="ECO:0000313" key="11">
    <source>
        <dbReference type="Proteomes" id="UP000465220"/>
    </source>
</evidence>
<reference evidence="9 11" key="2">
    <citation type="submission" date="2020-01" db="EMBL/GenBank/DDBJ databases">
        <title>Draft genome sequence of Aspergillus lentulus IFM 60648.</title>
        <authorList>
            <person name="Takahashi H."/>
            <person name="Yaguchi T."/>
        </authorList>
    </citation>
    <scope>NUCLEOTIDE SEQUENCE [LARGE SCALE GENOMIC DNA]</scope>
    <source>
        <strain evidence="9 11">IFM 60648</strain>
    </source>
</reference>
<organism evidence="10 12">
    <name type="scientific">Aspergillus lentulus</name>
    <dbReference type="NCBI Taxonomy" id="293939"/>
    <lineage>
        <taxon>Eukaryota</taxon>
        <taxon>Fungi</taxon>
        <taxon>Dikarya</taxon>
        <taxon>Ascomycota</taxon>
        <taxon>Pezizomycotina</taxon>
        <taxon>Eurotiomycetes</taxon>
        <taxon>Eurotiomycetidae</taxon>
        <taxon>Eurotiales</taxon>
        <taxon>Aspergillaceae</taxon>
        <taxon>Aspergillus</taxon>
        <taxon>Aspergillus subgen. Fumigati</taxon>
    </lineage>
</organism>
<reference evidence="10" key="3">
    <citation type="submission" date="2020-04" db="EMBL/GenBank/DDBJ databases">
        <authorList>
            <person name="Santos R.A.C."/>
            <person name="Steenwyk J.L."/>
            <person name="Rivero-Menendez O."/>
            <person name="Mead M.E."/>
            <person name="Silva L.P."/>
            <person name="Bastos R.W."/>
            <person name="Alastruey-Izquierdo A."/>
            <person name="Goldman G.H."/>
            <person name="Rokas A."/>
        </authorList>
    </citation>
    <scope>NUCLEOTIDE SEQUENCE</scope>
    <source>
        <strain evidence="10">CNM-CM8927</strain>
    </source>
</reference>
<evidence type="ECO:0000313" key="9">
    <source>
        <dbReference type="EMBL" id="GFF93899.1"/>
    </source>
</evidence>
<evidence type="ECO:0000256" key="3">
    <source>
        <dbReference type="ARBA" id="ARBA00011738"/>
    </source>
</evidence>
<reference evidence="10" key="1">
    <citation type="journal article" date="2020" name="bioRxiv">
        <title>Genomic and phenotypic heterogeneity of clinical isolates of the human pathogens Aspergillus fumigatus, Aspergillus lentulus and Aspergillus fumigatiaffinis.</title>
        <authorList>
            <person name="dos Santos R.A.C."/>
            <person name="Steenwyk J.L."/>
            <person name="Rivero-Menendez O."/>
            <person name="Mead M.E."/>
            <person name="Silva L.P."/>
            <person name="Bastos R.W."/>
            <person name="Alastruey-Izquierdo A."/>
            <person name="Goldman G.H."/>
            <person name="Rokas A."/>
        </authorList>
    </citation>
    <scope>NUCLEOTIDE SEQUENCE</scope>
    <source>
        <strain evidence="10">CNM-CM8927</strain>
    </source>
</reference>
<evidence type="ECO:0000256" key="1">
    <source>
        <dbReference type="ARBA" id="ARBA00001933"/>
    </source>
</evidence>
<dbReference type="Gene3D" id="3.40.640.10">
    <property type="entry name" value="Type I PLP-dependent aspartate aminotransferase-like (Major domain)"/>
    <property type="match status" value="1"/>
</dbReference>
<comment type="cofactor">
    <cofactor evidence="1">
        <name>pyridoxal 5'-phosphate</name>
        <dbReference type="ChEBI" id="CHEBI:597326"/>
    </cofactor>
</comment>
<keyword evidence="11" id="KW-1185">Reference proteome</keyword>
<dbReference type="PANTHER" id="PTHR11879:SF55">
    <property type="entry name" value="GLUTAMATE OXALOACETATE TRANSAMINASE 1, ISOFORM B"/>
    <property type="match status" value="1"/>
</dbReference>
<dbReference type="InterPro" id="IPR015422">
    <property type="entry name" value="PyrdxlP-dep_Trfase_small"/>
</dbReference>
<evidence type="ECO:0000313" key="12">
    <source>
        <dbReference type="Proteomes" id="UP000649114"/>
    </source>
</evidence>